<dbReference type="InterPro" id="IPR048823">
    <property type="entry name" value="Cas3_I-F_Cas2"/>
</dbReference>
<evidence type="ECO:0000256" key="6">
    <source>
        <dbReference type="ARBA" id="ARBA00022806"/>
    </source>
</evidence>
<evidence type="ECO:0000259" key="9">
    <source>
        <dbReference type="PROSITE" id="PS51643"/>
    </source>
</evidence>
<comment type="similarity">
    <text evidence="2">In the central section; belongs to the CRISPR-associated helicase Cas3 family.</text>
</comment>
<dbReference type="EMBL" id="JBHLXJ010000016">
    <property type="protein sequence ID" value="MFC0351207.1"/>
    <property type="molecule type" value="Genomic_DNA"/>
</dbReference>
<dbReference type="Pfam" id="PF22590">
    <property type="entry name" value="Cas3-like_C_2"/>
    <property type="match status" value="1"/>
</dbReference>
<keyword evidence="6" id="KW-0347">Helicase</keyword>
<evidence type="ECO:0000313" key="10">
    <source>
        <dbReference type="EMBL" id="MFC0351207.1"/>
    </source>
</evidence>
<dbReference type="Proteomes" id="UP001589844">
    <property type="component" value="Unassembled WGS sequence"/>
</dbReference>
<evidence type="ECO:0000256" key="4">
    <source>
        <dbReference type="ARBA" id="ARBA00022741"/>
    </source>
</evidence>
<keyword evidence="5" id="KW-0378">Hydrolase</keyword>
<proteinExistence type="inferred from homology"/>
<comment type="caution">
    <text evidence="10">The sequence shown here is derived from an EMBL/GenBank/DDBJ whole genome shotgun (WGS) entry which is preliminary data.</text>
</comment>
<dbReference type="InterPro" id="IPR027417">
    <property type="entry name" value="P-loop_NTPase"/>
</dbReference>
<accession>A0ABV6IHU7</accession>
<keyword evidence="7" id="KW-0067">ATP-binding</keyword>
<dbReference type="NCBIfam" id="TIGR02562">
    <property type="entry name" value="cas3_yersinia"/>
    <property type="match status" value="1"/>
</dbReference>
<dbReference type="InterPro" id="IPR038257">
    <property type="entry name" value="CRISPR-assoc_Cas3_HD_sf"/>
</dbReference>
<feature type="domain" description="HD Cas3-type" evidence="9">
    <location>
        <begin position="102"/>
        <end position="279"/>
    </location>
</feature>
<evidence type="ECO:0000256" key="7">
    <source>
        <dbReference type="ARBA" id="ARBA00022840"/>
    </source>
</evidence>
<keyword evidence="11" id="KW-1185">Reference proteome</keyword>
<evidence type="ECO:0000256" key="2">
    <source>
        <dbReference type="ARBA" id="ARBA00009046"/>
    </source>
</evidence>
<dbReference type="InterPro" id="IPR006483">
    <property type="entry name" value="CRISPR-assoc_Cas3_HD"/>
</dbReference>
<keyword evidence="3" id="KW-0479">Metal-binding</keyword>
<sequence>MMVIFTSQCQKNALKKTRRVLDAFADRIGDNTWQTVITEDGLLTLKKMLRQTASKNTAVACHWIRSRSRSELAWIVGNRRQFNSQGIVPVNSTRKDHQHGGWENNWQYLPLIKALTALAALLHDWGKATLLFQDKLKKSSKEGDPLRHEWISCLLLHALVNYAGETKTDQAWLNLLSQGKIDDRFLIESIGKNSEKPLENLPPIAQLLAWLIVTHHRLPATQDKDQYYGAERKDISSLLKSVSAKWGYQSIVDGPDYKNRLNNCFVFPHGLLSQSEAWLSKVKKWARRLLLEEQIGIEVIENGTWRLVLHHARLSLMLGDHYYSSCSASTTWKTSLDLYANTDQERKLKQRLDEHLVNVSQQALSVTQSLSRFSSEMISAYDIQSLKKKSPKGFEWQDQAVGKVTVFRQKQQAIDTKYGWFIVNMASTGCGKTMANAKLMRALSDDGESLRFILALGLRTLTLQTGDEYRDRIGLGSDELAVLIGSSAVKALHDKSKSKLVVTESTYDEAGSESLEALLDEDIDYDESPTAEFLDAIFPKHEKKLAEKNKAFLYKPVLACTIDHLMAATETTRGGKYILPCLRLLSSDLVIDEIDDFDGNDLISIGRLIHLAGMLGRKVMISSATIPPTLAEGYFNAYQEGWRIHRQFLDAHANIACAWVDEFNTQVHFIDQATSEDRYLQYRSTHKDFIQSRVKQLLSQVIKRKAYIVPCIALIREQAADKSEILFFEQMKFAATQLHLAHHSVDNLTGKKISFGVMRVANIPPCIALTNYLLETDWPEGCTPKVMAYHSRQVLLLRHEQEQHLDQVLKRKEKSDEMPIAFDNPIIRQHINQAKTEHVLFILVATPVEEVGRDHDFDWAVIEPSSYRSIIQLAGRVRRHRTTAVTQTNIAIMQTNLKALRNKNAAAYCRPGFENAKSLRLKTHDLCHLLDEELLNKKVDATPRILPVDVLRPAERLADLEHQAISNILTNYKAKGPERLQDWLTAYWWMTALPQQLTRFRASKPELSMFLVWETGQTCFCEKDEKGKPIPRETMLGIRRSSELPSKISERLWLNRSYEQALRRECGFDQQTNLTDHDEQIMRTKSLRYGEISIPINPDDKSYGGKEFEYSDQFGLRVKTN</sequence>
<dbReference type="PROSITE" id="PS51643">
    <property type="entry name" value="HD_CAS3"/>
    <property type="match status" value="1"/>
</dbReference>
<dbReference type="RefSeq" id="WP_390213821.1">
    <property type="nucleotide sequence ID" value="NZ_JBHLXJ010000016.1"/>
</dbReference>
<comment type="similarity">
    <text evidence="1">In the N-terminal section; belongs to the CRISPR-associated nuclease Cas3-HD family.</text>
</comment>
<reference evidence="10 11" key="1">
    <citation type="submission" date="2024-09" db="EMBL/GenBank/DDBJ databases">
        <authorList>
            <person name="Sun Q."/>
            <person name="Mori K."/>
        </authorList>
    </citation>
    <scope>NUCLEOTIDE SEQUENCE [LARGE SCALE GENOMIC DNA]</scope>
    <source>
        <strain evidence="10 11">CCM 8677</strain>
    </source>
</reference>
<evidence type="ECO:0000256" key="8">
    <source>
        <dbReference type="ARBA" id="ARBA00023118"/>
    </source>
</evidence>
<evidence type="ECO:0000256" key="1">
    <source>
        <dbReference type="ARBA" id="ARBA00006847"/>
    </source>
</evidence>
<dbReference type="InterPro" id="IPR054712">
    <property type="entry name" value="Cas3-like_dom"/>
</dbReference>
<evidence type="ECO:0000313" key="11">
    <source>
        <dbReference type="Proteomes" id="UP001589844"/>
    </source>
</evidence>
<gene>
    <name evidence="10" type="primary">cas3f</name>
    <name evidence="10" type="ORF">ACFFJH_15415</name>
</gene>
<dbReference type="InterPro" id="IPR013395">
    <property type="entry name" value="CRISPR-assoc_Cas3_yers"/>
</dbReference>
<evidence type="ECO:0000256" key="5">
    <source>
        <dbReference type="ARBA" id="ARBA00022801"/>
    </source>
</evidence>
<evidence type="ECO:0000256" key="3">
    <source>
        <dbReference type="ARBA" id="ARBA00022723"/>
    </source>
</evidence>
<dbReference type="Pfam" id="PF21384">
    <property type="entry name" value="Cas3_I-F_Cas2"/>
    <property type="match status" value="1"/>
</dbReference>
<dbReference type="Gene3D" id="1.10.3210.30">
    <property type="match status" value="1"/>
</dbReference>
<keyword evidence="4" id="KW-0547">Nucleotide-binding</keyword>
<protein>
    <submittedName>
        <fullName evidence="10">Type I-F CRISPR-associated helicase Cas3f</fullName>
    </submittedName>
</protein>
<dbReference type="SUPFAM" id="SSF52540">
    <property type="entry name" value="P-loop containing nucleoside triphosphate hydrolases"/>
    <property type="match status" value="1"/>
</dbReference>
<organism evidence="10 11">
    <name type="scientific">Undibacterium danionis</name>
    <dbReference type="NCBI Taxonomy" id="1812100"/>
    <lineage>
        <taxon>Bacteria</taxon>
        <taxon>Pseudomonadati</taxon>
        <taxon>Pseudomonadota</taxon>
        <taxon>Betaproteobacteria</taxon>
        <taxon>Burkholderiales</taxon>
        <taxon>Oxalobacteraceae</taxon>
        <taxon>Undibacterium</taxon>
    </lineage>
</organism>
<keyword evidence="8" id="KW-0051">Antiviral defense</keyword>
<name>A0ABV6IHU7_9BURK</name>